<dbReference type="EMBL" id="CM026423">
    <property type="protein sequence ID" value="KAG0585066.1"/>
    <property type="molecule type" value="Genomic_DNA"/>
</dbReference>
<accession>A0A8T0IQF7</accession>
<gene>
    <name evidence="2" type="ORF">KC19_3G255000</name>
</gene>
<evidence type="ECO:0000313" key="3">
    <source>
        <dbReference type="Proteomes" id="UP000822688"/>
    </source>
</evidence>
<dbReference type="Proteomes" id="UP000822688">
    <property type="component" value="Chromosome 3"/>
</dbReference>
<organism evidence="2 3">
    <name type="scientific">Ceratodon purpureus</name>
    <name type="common">Fire moss</name>
    <name type="synonym">Dicranum purpureum</name>
    <dbReference type="NCBI Taxonomy" id="3225"/>
    <lineage>
        <taxon>Eukaryota</taxon>
        <taxon>Viridiplantae</taxon>
        <taxon>Streptophyta</taxon>
        <taxon>Embryophyta</taxon>
        <taxon>Bryophyta</taxon>
        <taxon>Bryophytina</taxon>
        <taxon>Bryopsida</taxon>
        <taxon>Dicranidae</taxon>
        <taxon>Pseudoditrichales</taxon>
        <taxon>Ditrichaceae</taxon>
        <taxon>Ceratodon</taxon>
    </lineage>
</organism>
<protein>
    <recommendedName>
        <fullName evidence="4">Secreted protein</fullName>
    </recommendedName>
</protein>
<feature type="chain" id="PRO_5035924721" description="Secreted protein" evidence="1">
    <location>
        <begin position="20"/>
        <end position="54"/>
    </location>
</feature>
<evidence type="ECO:0000256" key="1">
    <source>
        <dbReference type="SAM" id="SignalP"/>
    </source>
</evidence>
<evidence type="ECO:0000313" key="2">
    <source>
        <dbReference type="EMBL" id="KAG0585066.1"/>
    </source>
</evidence>
<dbReference type="AlphaFoldDB" id="A0A8T0IQF7"/>
<reference evidence="2" key="1">
    <citation type="submission" date="2020-06" db="EMBL/GenBank/DDBJ databases">
        <title>WGS assembly of Ceratodon purpureus strain R40.</title>
        <authorList>
            <person name="Carey S.B."/>
            <person name="Jenkins J."/>
            <person name="Shu S."/>
            <person name="Lovell J.T."/>
            <person name="Sreedasyam A."/>
            <person name="Maumus F."/>
            <person name="Tiley G.P."/>
            <person name="Fernandez-Pozo N."/>
            <person name="Barry K."/>
            <person name="Chen C."/>
            <person name="Wang M."/>
            <person name="Lipzen A."/>
            <person name="Daum C."/>
            <person name="Saski C.A."/>
            <person name="Payton A.C."/>
            <person name="Mcbreen J.C."/>
            <person name="Conrad R.E."/>
            <person name="Kollar L.M."/>
            <person name="Olsson S."/>
            <person name="Huttunen S."/>
            <person name="Landis J.B."/>
            <person name="Wickett N.J."/>
            <person name="Johnson M.G."/>
            <person name="Rensing S.A."/>
            <person name="Grimwood J."/>
            <person name="Schmutz J."/>
            <person name="Mcdaniel S.F."/>
        </authorList>
    </citation>
    <scope>NUCLEOTIDE SEQUENCE</scope>
    <source>
        <strain evidence="2">R40</strain>
    </source>
</reference>
<comment type="caution">
    <text evidence="2">The sequence shown here is derived from an EMBL/GenBank/DDBJ whole genome shotgun (WGS) entry which is preliminary data.</text>
</comment>
<keyword evidence="3" id="KW-1185">Reference proteome</keyword>
<sequence>MIVVLSLLVSSPCACKVVAVDSYEFRYFRSSLRVWIEDYCRVRLIACRGRNTSS</sequence>
<name>A0A8T0IQF7_CERPU</name>
<evidence type="ECO:0008006" key="4">
    <source>
        <dbReference type="Google" id="ProtNLM"/>
    </source>
</evidence>
<proteinExistence type="predicted"/>
<keyword evidence="1" id="KW-0732">Signal</keyword>
<feature type="signal peptide" evidence="1">
    <location>
        <begin position="1"/>
        <end position="19"/>
    </location>
</feature>